<dbReference type="SUPFAM" id="SSF53474">
    <property type="entry name" value="alpha/beta-Hydrolases"/>
    <property type="match status" value="1"/>
</dbReference>
<evidence type="ECO:0000313" key="3">
    <source>
        <dbReference type="Proteomes" id="UP001292094"/>
    </source>
</evidence>
<dbReference type="Gene3D" id="3.40.50.1820">
    <property type="entry name" value="alpha/beta hydrolase"/>
    <property type="match status" value="1"/>
</dbReference>
<dbReference type="GO" id="GO:0006508">
    <property type="term" value="P:proteolysis"/>
    <property type="evidence" value="ECO:0007669"/>
    <property type="project" value="InterPro"/>
</dbReference>
<dbReference type="PANTHER" id="PTHR43056">
    <property type="entry name" value="PEPTIDASE S9 PROLYL OLIGOPEPTIDASE"/>
    <property type="match status" value="1"/>
</dbReference>
<dbReference type="EMBL" id="JAWZYT010001286">
    <property type="protein sequence ID" value="KAK4313572.1"/>
    <property type="molecule type" value="Genomic_DNA"/>
</dbReference>
<reference evidence="2" key="1">
    <citation type="submission" date="2023-11" db="EMBL/GenBank/DDBJ databases">
        <title>Genome assemblies of two species of porcelain crab, Petrolisthes cinctipes and Petrolisthes manimaculis (Anomura: Porcellanidae).</title>
        <authorList>
            <person name="Angst P."/>
        </authorList>
    </citation>
    <scope>NUCLEOTIDE SEQUENCE</scope>
    <source>
        <strain evidence="2">PB745_02</strain>
        <tissue evidence="2">Gill</tissue>
    </source>
</reference>
<dbReference type="InterPro" id="IPR050585">
    <property type="entry name" value="Xaa-Pro_dipeptidyl-ppase/CocE"/>
</dbReference>
<dbReference type="SUPFAM" id="SSF69322">
    <property type="entry name" value="Tricorn protease domain 2"/>
    <property type="match status" value="1"/>
</dbReference>
<organism evidence="2 3">
    <name type="scientific">Petrolisthes manimaculis</name>
    <dbReference type="NCBI Taxonomy" id="1843537"/>
    <lineage>
        <taxon>Eukaryota</taxon>
        <taxon>Metazoa</taxon>
        <taxon>Ecdysozoa</taxon>
        <taxon>Arthropoda</taxon>
        <taxon>Crustacea</taxon>
        <taxon>Multicrustacea</taxon>
        <taxon>Malacostraca</taxon>
        <taxon>Eumalacostraca</taxon>
        <taxon>Eucarida</taxon>
        <taxon>Decapoda</taxon>
        <taxon>Pleocyemata</taxon>
        <taxon>Anomura</taxon>
        <taxon>Galatheoidea</taxon>
        <taxon>Porcellanidae</taxon>
        <taxon>Petrolisthes</taxon>
    </lineage>
</organism>
<comment type="caution">
    <text evidence="2">The sequence shown here is derived from an EMBL/GenBank/DDBJ whole genome shotgun (WGS) entry which is preliminary data.</text>
</comment>
<dbReference type="Proteomes" id="UP001292094">
    <property type="component" value="Unassembled WGS sequence"/>
</dbReference>
<evidence type="ECO:0000313" key="2">
    <source>
        <dbReference type="EMBL" id="KAK4313572.1"/>
    </source>
</evidence>
<gene>
    <name evidence="2" type="ORF">Pmani_015082</name>
</gene>
<dbReference type="Pfam" id="PF00326">
    <property type="entry name" value="Peptidase_S9"/>
    <property type="match status" value="1"/>
</dbReference>
<evidence type="ECO:0000259" key="1">
    <source>
        <dbReference type="Pfam" id="PF00326"/>
    </source>
</evidence>
<dbReference type="GO" id="GO:0008236">
    <property type="term" value="F:serine-type peptidase activity"/>
    <property type="evidence" value="ECO:0007669"/>
    <property type="project" value="InterPro"/>
</dbReference>
<protein>
    <recommendedName>
        <fullName evidence="1">Peptidase S9 prolyl oligopeptidase catalytic domain-containing protein</fullName>
    </recommendedName>
</protein>
<keyword evidence="3" id="KW-1185">Reference proteome</keyword>
<name>A0AAE1PUM5_9EUCA</name>
<dbReference type="InterPro" id="IPR001375">
    <property type="entry name" value="Peptidase_S9_cat"/>
</dbReference>
<dbReference type="InterPro" id="IPR029058">
    <property type="entry name" value="AB_hydrolase_fold"/>
</dbReference>
<proteinExistence type="predicted"/>
<sequence length="666" mass="74247">MGGGVEAEYGSWKSPINSHLVTRSGNKVEEAPQVDIVTGNVFWSESVSTEEGRNAVFCATSDKSEVMRWTPTGYDVRTRVHEYGGGAFTVYNNTVFFSNAIDDALYKQEGPGPDSQPSLLTPPSKKRYADSVYWQLKKALVVVVEDHHQEGHEAVTTLTLVDVNTGIHTILAQQGADFFSSPAVSHTSNCLAWIQWCHPEMPWGKTKLCVAEVTMENQVNILFSQQTGSMMTPMFDVNNDLYYIHDQTGWWNLYKLTDNFTKQTNLTPESREVGWPSWLFGWRAYAVNPTSNGKEVVVVSDNELRVVEVSSRKSRVLNTGYTVHSLGVVYSKDGTKVFVLGGDGARSRRVIQVEVATATVKVVSQVPELHVHPGYFSIPQHITFPTSDDQVAHGYLYLPKNPDYHATVCSKPPLLVRIHGGPTGAATPILNLEYQFFTSRGFAILDVNYRGSTGYGTAYRDTLMEKWGILDLQDVEAGASYLVKKGQVDPERLCIDGWSAGGYTTMAVLTTPGSCFKAGASYYGVSDLQKLAIDTHKFESRYMDSMVGKLPQHKDRFDARSPLKNCQRLHSPIIFFQGMEDKIVLPSQARKMYEVVKNKGLPTALMMFEGEYHGFVNPDNQRSSLEAEIYFYSQVFGFTLADVSPQVEIENLAAWKSKKKQGALKK</sequence>
<dbReference type="AlphaFoldDB" id="A0AAE1PUM5"/>
<accession>A0AAE1PUM5</accession>
<feature type="domain" description="Peptidase S9 prolyl oligopeptidase catalytic" evidence="1">
    <location>
        <begin position="432"/>
        <end position="637"/>
    </location>
</feature>
<dbReference type="PANTHER" id="PTHR43056:SF5">
    <property type="entry name" value="PEPTIDASE S9 PROLYL OLIGOPEPTIDASE CATALYTIC DOMAIN-CONTAINING PROTEIN"/>
    <property type="match status" value="1"/>
</dbReference>